<dbReference type="PANTHER" id="PTHR43124:SF10">
    <property type="entry name" value="PURINE EFFLUX PUMP PBUE"/>
    <property type="match status" value="1"/>
</dbReference>
<feature type="transmembrane region" description="Helical" evidence="6">
    <location>
        <begin position="267"/>
        <end position="285"/>
    </location>
</feature>
<evidence type="ECO:0000256" key="4">
    <source>
        <dbReference type="ARBA" id="ARBA00022989"/>
    </source>
</evidence>
<feature type="transmembrane region" description="Helical" evidence="6">
    <location>
        <begin position="331"/>
        <end position="350"/>
    </location>
</feature>
<dbReference type="EMBL" id="JAMTCK010000009">
    <property type="protein sequence ID" value="MCP2167205.1"/>
    <property type="molecule type" value="Genomic_DNA"/>
</dbReference>
<protein>
    <submittedName>
        <fullName evidence="8">Arabinose efflux permease, MFS family</fullName>
    </submittedName>
</protein>
<evidence type="ECO:0000313" key="8">
    <source>
        <dbReference type="EMBL" id="MCP2167205.1"/>
    </source>
</evidence>
<evidence type="ECO:0000259" key="7">
    <source>
        <dbReference type="PROSITE" id="PS50850"/>
    </source>
</evidence>
<accession>A0AAE3GH21</accession>
<feature type="transmembrane region" description="Helical" evidence="6">
    <location>
        <begin position="99"/>
        <end position="121"/>
    </location>
</feature>
<feature type="transmembrane region" description="Helical" evidence="6">
    <location>
        <begin position="234"/>
        <end position="255"/>
    </location>
</feature>
<feature type="transmembrane region" description="Helical" evidence="6">
    <location>
        <begin position="128"/>
        <end position="150"/>
    </location>
</feature>
<comment type="caution">
    <text evidence="8">The sequence shown here is derived from an EMBL/GenBank/DDBJ whole genome shotgun (WGS) entry which is preliminary data.</text>
</comment>
<dbReference type="Gene3D" id="1.20.1250.20">
    <property type="entry name" value="MFS general substrate transporter like domains"/>
    <property type="match status" value="1"/>
</dbReference>
<feature type="transmembrane region" description="Helical" evidence="6">
    <location>
        <begin position="162"/>
        <end position="189"/>
    </location>
</feature>
<dbReference type="InterPro" id="IPR050189">
    <property type="entry name" value="MFS_Efflux_Transporters"/>
</dbReference>
<comment type="subcellular location">
    <subcellularLocation>
        <location evidence="1">Cell membrane</location>
        <topology evidence="1">Multi-pass membrane protein</topology>
    </subcellularLocation>
</comment>
<dbReference type="GO" id="GO:0005886">
    <property type="term" value="C:plasma membrane"/>
    <property type="evidence" value="ECO:0007669"/>
    <property type="project" value="UniProtKB-SubCell"/>
</dbReference>
<feature type="domain" description="Major facilitator superfamily (MFS) profile" evidence="7">
    <location>
        <begin position="4"/>
        <end position="379"/>
    </location>
</feature>
<name>A0AAE3GH21_9PSEU</name>
<evidence type="ECO:0000256" key="3">
    <source>
        <dbReference type="ARBA" id="ARBA00022692"/>
    </source>
</evidence>
<evidence type="ECO:0000256" key="2">
    <source>
        <dbReference type="ARBA" id="ARBA00022475"/>
    </source>
</evidence>
<dbReference type="GO" id="GO:0022857">
    <property type="term" value="F:transmembrane transporter activity"/>
    <property type="evidence" value="ECO:0007669"/>
    <property type="project" value="InterPro"/>
</dbReference>
<feature type="transmembrane region" description="Helical" evidence="6">
    <location>
        <begin position="39"/>
        <end position="63"/>
    </location>
</feature>
<feature type="transmembrane region" description="Helical" evidence="6">
    <location>
        <begin position="70"/>
        <end position="93"/>
    </location>
</feature>
<dbReference type="PANTHER" id="PTHR43124">
    <property type="entry name" value="PURINE EFFLUX PUMP PBUE"/>
    <property type="match status" value="1"/>
</dbReference>
<feature type="transmembrane region" description="Helical" evidence="6">
    <location>
        <begin position="201"/>
        <end position="222"/>
    </location>
</feature>
<dbReference type="SUPFAM" id="SSF103473">
    <property type="entry name" value="MFS general substrate transporter"/>
    <property type="match status" value="1"/>
</dbReference>
<dbReference type="InterPro" id="IPR020846">
    <property type="entry name" value="MFS_dom"/>
</dbReference>
<evidence type="ECO:0000313" key="9">
    <source>
        <dbReference type="Proteomes" id="UP001206128"/>
    </source>
</evidence>
<organism evidence="8 9">
    <name type="scientific">Goodfellowiella coeruleoviolacea</name>
    <dbReference type="NCBI Taxonomy" id="334858"/>
    <lineage>
        <taxon>Bacteria</taxon>
        <taxon>Bacillati</taxon>
        <taxon>Actinomycetota</taxon>
        <taxon>Actinomycetes</taxon>
        <taxon>Pseudonocardiales</taxon>
        <taxon>Pseudonocardiaceae</taxon>
        <taxon>Goodfellowiella</taxon>
    </lineage>
</organism>
<dbReference type="Pfam" id="PF07690">
    <property type="entry name" value="MFS_1"/>
    <property type="match status" value="1"/>
</dbReference>
<proteinExistence type="predicted"/>
<evidence type="ECO:0000256" key="6">
    <source>
        <dbReference type="SAM" id="Phobius"/>
    </source>
</evidence>
<dbReference type="Proteomes" id="UP001206128">
    <property type="component" value="Unassembled WGS sequence"/>
</dbReference>
<keyword evidence="9" id="KW-1185">Reference proteome</keyword>
<sequence>MYRPLVVLALGTFAIGTDSFVVAGLLPGISASLDVDVTAAGQLVTAYALAYALLSPVAAALTARWPRRRVLLAGLGVFVLGNLATAVLPSYGLVLVSRALAGLGGALFTPTATATAAALVPAERRGRAIAVVIAGSSGATALGAPLGTLVGSLGDWRTTMLFVALLGTAAGLGVAVLLPTVSAAPVLGLRQRLAPLGNPRLALTLAAVFTVYAGLFVVYTYVSLGFDRATGGDGGVLAALLLVWGVAATAGNLSAGGLTDRFGSRRIITTAAAVAALDFALLPLTSAHLPTAVVALIVWALCGWGMLVPFTHRLIGFAPASAPLLTALNSTAVYLGVSASGLVGAAGLALVGPHRLGLVGAAFIVAGLVLAESAQRARRQPARPAESDTTRSLAG</sequence>
<dbReference type="InterPro" id="IPR011701">
    <property type="entry name" value="MFS"/>
</dbReference>
<keyword evidence="5 6" id="KW-0472">Membrane</keyword>
<feature type="transmembrane region" description="Helical" evidence="6">
    <location>
        <begin position="291"/>
        <end position="310"/>
    </location>
</feature>
<dbReference type="PROSITE" id="PS50850">
    <property type="entry name" value="MFS"/>
    <property type="match status" value="1"/>
</dbReference>
<dbReference type="CDD" id="cd17324">
    <property type="entry name" value="MFS_NepI_like"/>
    <property type="match status" value="1"/>
</dbReference>
<dbReference type="InterPro" id="IPR036259">
    <property type="entry name" value="MFS_trans_sf"/>
</dbReference>
<evidence type="ECO:0000256" key="5">
    <source>
        <dbReference type="ARBA" id="ARBA00023136"/>
    </source>
</evidence>
<dbReference type="RefSeq" id="WP_253773850.1">
    <property type="nucleotide sequence ID" value="NZ_JAMTCK010000009.1"/>
</dbReference>
<feature type="transmembrane region" description="Helical" evidence="6">
    <location>
        <begin position="356"/>
        <end position="374"/>
    </location>
</feature>
<gene>
    <name evidence="8" type="ORF">LX83_004078</name>
</gene>
<evidence type="ECO:0000256" key="1">
    <source>
        <dbReference type="ARBA" id="ARBA00004651"/>
    </source>
</evidence>
<keyword evidence="2" id="KW-1003">Cell membrane</keyword>
<reference evidence="8" key="1">
    <citation type="submission" date="2022-06" db="EMBL/GenBank/DDBJ databases">
        <title>Genomic Encyclopedia of Archaeal and Bacterial Type Strains, Phase II (KMG-II): from individual species to whole genera.</title>
        <authorList>
            <person name="Goeker M."/>
        </authorList>
    </citation>
    <scope>NUCLEOTIDE SEQUENCE</scope>
    <source>
        <strain evidence="8">DSM 43935</strain>
    </source>
</reference>
<keyword evidence="3 6" id="KW-0812">Transmembrane</keyword>
<dbReference type="AlphaFoldDB" id="A0AAE3GH21"/>
<keyword evidence="4 6" id="KW-1133">Transmembrane helix</keyword>